<feature type="region of interest" description="Disordered" evidence="1">
    <location>
        <begin position="91"/>
        <end position="110"/>
    </location>
</feature>
<dbReference type="Proteomes" id="UP001218218">
    <property type="component" value="Unassembled WGS sequence"/>
</dbReference>
<sequence>MSQHRVNTVCGKSRFTIFVTGFRSRSLPVLVTDHTTVADIYHYLMSIGIVPSGLQQLYFTHLGRRVAWADKMGSLGLGALSHLHLRVCVPGGANEDGPEPGPSRPVRTRNPECEQLMKDVYNEEKLDEFGNIKKPTRTTVKRKRKEKPVNTDSEDDYFRGNSDPSTDDSEIEDVIANDEVAASLPTRTLPKNASRKGKAPEKKRVKRTQNDSPAPSASTSAATVNTTTASSTTTVSTSTNPGPPPPIPAPKKRKGGGKKTLAIYLFFEEVDSPASGVAVEGSQYFKCWLGNRGTIEIPSTARHNVSKLKSHLEVTSKAHYRLFQVLHARPNTEPATDVECGLAQGTVTMTPQLIADYKNAADQISGNVKELLEKQQAASKVPWDKERFNDLVAKWVAACDQPFAAVNKPEFRELLQYAALHPADKPIANKSDFAMSLDAWTSSNGYAFLAIVIHYIGNNGELEECLIDFRKLSVAVAGYAAR</sequence>
<evidence type="ECO:0000313" key="3">
    <source>
        <dbReference type="Proteomes" id="UP001218218"/>
    </source>
</evidence>
<gene>
    <name evidence="2" type="ORF">DFH08DRAFT_1090543</name>
</gene>
<reference evidence="2" key="1">
    <citation type="submission" date="2023-03" db="EMBL/GenBank/DDBJ databases">
        <title>Massive genome expansion in bonnet fungi (Mycena s.s.) driven by repeated elements and novel gene families across ecological guilds.</title>
        <authorList>
            <consortium name="Lawrence Berkeley National Laboratory"/>
            <person name="Harder C.B."/>
            <person name="Miyauchi S."/>
            <person name="Viragh M."/>
            <person name="Kuo A."/>
            <person name="Thoen E."/>
            <person name="Andreopoulos B."/>
            <person name="Lu D."/>
            <person name="Skrede I."/>
            <person name="Drula E."/>
            <person name="Henrissat B."/>
            <person name="Morin E."/>
            <person name="Kohler A."/>
            <person name="Barry K."/>
            <person name="LaButti K."/>
            <person name="Morin E."/>
            <person name="Salamov A."/>
            <person name="Lipzen A."/>
            <person name="Mereny Z."/>
            <person name="Hegedus B."/>
            <person name="Baldrian P."/>
            <person name="Stursova M."/>
            <person name="Weitz H."/>
            <person name="Taylor A."/>
            <person name="Grigoriev I.V."/>
            <person name="Nagy L.G."/>
            <person name="Martin F."/>
            <person name="Kauserud H."/>
        </authorList>
    </citation>
    <scope>NUCLEOTIDE SEQUENCE</scope>
    <source>
        <strain evidence="2">CBHHK002</strain>
    </source>
</reference>
<organism evidence="2 3">
    <name type="scientific">Mycena albidolilacea</name>
    <dbReference type="NCBI Taxonomy" id="1033008"/>
    <lineage>
        <taxon>Eukaryota</taxon>
        <taxon>Fungi</taxon>
        <taxon>Dikarya</taxon>
        <taxon>Basidiomycota</taxon>
        <taxon>Agaricomycotina</taxon>
        <taxon>Agaricomycetes</taxon>
        <taxon>Agaricomycetidae</taxon>
        <taxon>Agaricales</taxon>
        <taxon>Marasmiineae</taxon>
        <taxon>Mycenaceae</taxon>
        <taxon>Mycena</taxon>
    </lineage>
</organism>
<feature type="compositionally biased region" description="Basic residues" evidence="1">
    <location>
        <begin position="137"/>
        <end position="146"/>
    </location>
</feature>
<dbReference type="AlphaFoldDB" id="A0AAD7E717"/>
<protein>
    <submittedName>
        <fullName evidence="2">Uncharacterized protein</fullName>
    </submittedName>
</protein>
<feature type="compositionally biased region" description="Acidic residues" evidence="1">
    <location>
        <begin position="165"/>
        <end position="176"/>
    </location>
</feature>
<evidence type="ECO:0000256" key="1">
    <source>
        <dbReference type="SAM" id="MobiDB-lite"/>
    </source>
</evidence>
<evidence type="ECO:0000313" key="2">
    <source>
        <dbReference type="EMBL" id="KAJ7300628.1"/>
    </source>
</evidence>
<proteinExistence type="predicted"/>
<accession>A0AAD7E717</accession>
<dbReference type="EMBL" id="JARIHO010000158">
    <property type="protein sequence ID" value="KAJ7300628.1"/>
    <property type="molecule type" value="Genomic_DNA"/>
</dbReference>
<feature type="compositionally biased region" description="Basic residues" evidence="1">
    <location>
        <begin position="193"/>
        <end position="207"/>
    </location>
</feature>
<feature type="compositionally biased region" description="Low complexity" evidence="1">
    <location>
        <begin position="212"/>
        <end position="240"/>
    </location>
</feature>
<name>A0AAD7E717_9AGAR</name>
<feature type="region of interest" description="Disordered" evidence="1">
    <location>
        <begin position="137"/>
        <end position="256"/>
    </location>
</feature>
<comment type="caution">
    <text evidence="2">The sequence shown here is derived from an EMBL/GenBank/DDBJ whole genome shotgun (WGS) entry which is preliminary data.</text>
</comment>
<keyword evidence="3" id="KW-1185">Reference proteome</keyword>